<feature type="region of interest" description="Disordered" evidence="2">
    <location>
        <begin position="234"/>
        <end position="253"/>
    </location>
</feature>
<feature type="compositionally biased region" description="Basic and acidic residues" evidence="2">
    <location>
        <begin position="163"/>
        <end position="181"/>
    </location>
</feature>
<gene>
    <name evidence="3" type="ordered locus">CHAB381_0171</name>
</gene>
<accession>A7HZT8</accession>
<dbReference type="STRING" id="360107.CHAB381_0171"/>
<evidence type="ECO:0000313" key="3">
    <source>
        <dbReference type="EMBL" id="ABS51291.1"/>
    </source>
</evidence>
<dbReference type="EMBL" id="CP000776">
    <property type="protein sequence ID" value="ABS51291.1"/>
    <property type="molecule type" value="Genomic_DNA"/>
</dbReference>
<dbReference type="AlphaFoldDB" id="A7HZT8"/>
<feature type="coiled-coil region" evidence="1">
    <location>
        <begin position="17"/>
        <end position="51"/>
    </location>
</feature>
<dbReference type="eggNOG" id="ENOG50319CY">
    <property type="taxonomic scope" value="Bacteria"/>
</dbReference>
<dbReference type="KEGG" id="cha:CHAB381_0171"/>
<dbReference type="HOGENOM" id="CLU_1222912_0_0_7"/>
<organism evidence="3 4">
    <name type="scientific">Campylobacter hominis (strain ATCC BAA-381 / DSM 21671 / CCUG 45161 / LMG 19568 / NCTC 13146 / CH001A)</name>
    <dbReference type="NCBI Taxonomy" id="360107"/>
    <lineage>
        <taxon>Bacteria</taxon>
        <taxon>Pseudomonadati</taxon>
        <taxon>Campylobacterota</taxon>
        <taxon>Epsilonproteobacteria</taxon>
        <taxon>Campylobacterales</taxon>
        <taxon>Campylobacteraceae</taxon>
        <taxon>Campylobacter</taxon>
    </lineage>
</organism>
<sequence>MKSQDSFNEIKDSFEPETEIQNEILNLEKDVEKAEEIIREIKKRIIKLKEIAWDKTSKKEAKDMFKVLQKEKDFINVKTNKGNINVSQNFMEKEKKHLDDPNLRGMITKEEMLSFPKVAKNVEPEFSIKHQGNVWSVEANDGSKIVYGERTWDKQSHLLTAHSKTERGERIYSKKDNKQDRANGVSFAEQFKDRDCNSPALSESISNNSKKSNKITQQELDNIGKLASKAVNKVLNDKNKSENNKNKDLSDAR</sequence>
<evidence type="ECO:0000313" key="4">
    <source>
        <dbReference type="Proteomes" id="UP000002407"/>
    </source>
</evidence>
<dbReference type="Proteomes" id="UP000002407">
    <property type="component" value="Chromosome"/>
</dbReference>
<evidence type="ECO:0000256" key="2">
    <source>
        <dbReference type="SAM" id="MobiDB-lite"/>
    </source>
</evidence>
<keyword evidence="1" id="KW-0175">Coiled coil</keyword>
<dbReference type="RefSeq" id="WP_012108060.1">
    <property type="nucleotide sequence ID" value="NC_009714.1"/>
</dbReference>
<feature type="region of interest" description="Disordered" evidence="2">
    <location>
        <begin position="158"/>
        <end position="217"/>
    </location>
</feature>
<reference evidence="4" key="1">
    <citation type="submission" date="2007-07" db="EMBL/GenBank/DDBJ databases">
        <title>Complete genome sequence of Campylobacter hominis ATCC BAA-381, a commensal isolated from the human gastrointestinal tract.</title>
        <authorList>
            <person name="Fouts D.E."/>
            <person name="Mongodin E.F."/>
            <person name="Puiu D."/>
            <person name="Sebastian Y."/>
            <person name="Miller W.G."/>
            <person name="Mandrell R.E."/>
            <person name="Nelson K.E."/>
        </authorList>
    </citation>
    <scope>NUCLEOTIDE SEQUENCE [LARGE SCALE GENOMIC DNA]</scope>
    <source>
        <strain evidence="4">ATCC BAA-381 / LMG 19568 / NCTC 13146 / CH001A</strain>
    </source>
</reference>
<dbReference type="OrthoDB" id="5354289at2"/>
<evidence type="ECO:0000256" key="1">
    <source>
        <dbReference type="SAM" id="Coils"/>
    </source>
</evidence>
<keyword evidence="4" id="KW-1185">Reference proteome</keyword>
<feature type="compositionally biased region" description="Basic and acidic residues" evidence="2">
    <location>
        <begin position="235"/>
        <end position="253"/>
    </location>
</feature>
<name>A7HZT8_CAMHC</name>
<proteinExistence type="predicted"/>
<protein>
    <submittedName>
        <fullName evidence="3">Cpp33</fullName>
    </submittedName>
</protein>